<dbReference type="AlphaFoldDB" id="A0A3E2W4Z7"/>
<reference evidence="1 2" key="1">
    <citation type="submission" date="2018-08" db="EMBL/GenBank/DDBJ databases">
        <title>A genome reference for cultivated species of the human gut microbiota.</title>
        <authorList>
            <person name="Zou Y."/>
            <person name="Xue W."/>
            <person name="Luo G."/>
        </authorList>
    </citation>
    <scope>NUCLEOTIDE SEQUENCE [LARGE SCALE GENOMIC DNA]</scope>
    <source>
        <strain evidence="1 2">AM37-13AC</strain>
    </source>
</reference>
<dbReference type="EMBL" id="QVFB01000009">
    <property type="protein sequence ID" value="RGC19404.1"/>
    <property type="molecule type" value="Genomic_DNA"/>
</dbReference>
<name>A0A3E2W4Z7_9FIRM</name>
<evidence type="ECO:0000313" key="2">
    <source>
        <dbReference type="Proteomes" id="UP000260733"/>
    </source>
</evidence>
<organism evidence="1 2">
    <name type="scientific">Faecalibacterium prausnitzii</name>
    <dbReference type="NCBI Taxonomy" id="853"/>
    <lineage>
        <taxon>Bacteria</taxon>
        <taxon>Bacillati</taxon>
        <taxon>Bacillota</taxon>
        <taxon>Clostridia</taxon>
        <taxon>Eubacteriales</taxon>
        <taxon>Oscillospiraceae</taxon>
        <taxon>Faecalibacterium</taxon>
    </lineage>
</organism>
<dbReference type="Proteomes" id="UP000260733">
    <property type="component" value="Unassembled WGS sequence"/>
</dbReference>
<protein>
    <submittedName>
        <fullName evidence="1">Uncharacterized protein</fullName>
    </submittedName>
</protein>
<gene>
    <name evidence="1" type="ORF">DW855_06815</name>
</gene>
<accession>A0A3E2W4Z7</accession>
<sequence>MTMAKKLPLLAPSIHTFEVNGTYTDCEAKRTIFMAIQKMVSAEKYYRVPYHGSSKKGYSYKRKDGGLTITLAEYPDFRKRYITLSGVNLARIAGDPSRLSLTDLSPEGLAMQEQAFLNELKQLGLLEIEDSVKWKMHRLDITQDFYVKCDPSLIVKIIRYAGSVDPYRKGRALHYNQHNEIRSCKFEKTWYDFALYDKHQQLLNCEKESYPISPDDLERSKNLVRYEIQLKRPSLKEFEHDKLESSKLRFENHSLFRYFEEISDDIPLFLYRYAVDYFGKHSWYNVPTALKAVQTSNLDGDTKELVSAYIEAQDEPEPTDKIHHKKKIAKALEKLEINDVIIPCRILNDRQCGRFPCAPLCTRVHGL</sequence>
<comment type="caution">
    <text evidence="1">The sequence shown here is derived from an EMBL/GenBank/DDBJ whole genome shotgun (WGS) entry which is preliminary data.</text>
</comment>
<dbReference type="RefSeq" id="WP_117554093.1">
    <property type="nucleotide sequence ID" value="NZ_QVFB01000009.1"/>
</dbReference>
<evidence type="ECO:0000313" key="1">
    <source>
        <dbReference type="EMBL" id="RGC19404.1"/>
    </source>
</evidence>
<proteinExistence type="predicted"/>